<accession>A0A6P8HHL1</accession>
<dbReference type="Proteomes" id="UP000515163">
    <property type="component" value="Unplaced"/>
</dbReference>
<evidence type="ECO:0000256" key="4">
    <source>
        <dbReference type="PROSITE-ProRule" id="PRU00108"/>
    </source>
</evidence>
<keyword evidence="2 4" id="KW-0371">Homeobox</keyword>
<gene>
    <name evidence="9" type="primary">LOC116292679</name>
</gene>
<dbReference type="InterPro" id="IPR017970">
    <property type="entry name" value="Homeobox_CS"/>
</dbReference>
<feature type="domain" description="Homeobox" evidence="7">
    <location>
        <begin position="73"/>
        <end position="133"/>
    </location>
</feature>
<dbReference type="GO" id="GO:0005634">
    <property type="term" value="C:nucleus"/>
    <property type="evidence" value="ECO:0007669"/>
    <property type="project" value="UniProtKB-SubCell"/>
</dbReference>
<dbReference type="RefSeq" id="XP_031555894.1">
    <property type="nucleotide sequence ID" value="XM_031700034.1"/>
</dbReference>
<protein>
    <submittedName>
        <fullName evidence="9">Homeobox protein Nkx-3.1-like</fullName>
    </submittedName>
</protein>
<dbReference type="Gene3D" id="1.10.10.60">
    <property type="entry name" value="Homeodomain-like"/>
    <property type="match status" value="1"/>
</dbReference>
<feature type="region of interest" description="Disordered" evidence="6">
    <location>
        <begin position="26"/>
        <end position="78"/>
    </location>
</feature>
<evidence type="ECO:0000259" key="7">
    <source>
        <dbReference type="PROSITE" id="PS50071"/>
    </source>
</evidence>
<organism evidence="8 9">
    <name type="scientific">Actinia tenebrosa</name>
    <name type="common">Australian red waratah sea anemone</name>
    <dbReference type="NCBI Taxonomy" id="6105"/>
    <lineage>
        <taxon>Eukaryota</taxon>
        <taxon>Metazoa</taxon>
        <taxon>Cnidaria</taxon>
        <taxon>Anthozoa</taxon>
        <taxon>Hexacorallia</taxon>
        <taxon>Actiniaria</taxon>
        <taxon>Actiniidae</taxon>
        <taxon>Actinia</taxon>
    </lineage>
</organism>
<dbReference type="KEGG" id="aten:116292679"/>
<dbReference type="InterPro" id="IPR009057">
    <property type="entry name" value="Homeodomain-like_sf"/>
</dbReference>
<dbReference type="SMART" id="SM00389">
    <property type="entry name" value="HOX"/>
    <property type="match status" value="1"/>
</dbReference>
<evidence type="ECO:0000256" key="1">
    <source>
        <dbReference type="ARBA" id="ARBA00023125"/>
    </source>
</evidence>
<keyword evidence="1 4" id="KW-0238">DNA-binding</keyword>
<evidence type="ECO:0000256" key="3">
    <source>
        <dbReference type="ARBA" id="ARBA00023242"/>
    </source>
</evidence>
<keyword evidence="8" id="KW-1185">Reference proteome</keyword>
<dbReference type="GO" id="GO:0000978">
    <property type="term" value="F:RNA polymerase II cis-regulatory region sequence-specific DNA binding"/>
    <property type="evidence" value="ECO:0007669"/>
    <property type="project" value="TreeGrafter"/>
</dbReference>
<evidence type="ECO:0000256" key="6">
    <source>
        <dbReference type="SAM" id="MobiDB-lite"/>
    </source>
</evidence>
<dbReference type="OrthoDB" id="5981035at2759"/>
<dbReference type="InterPro" id="IPR001356">
    <property type="entry name" value="HD"/>
</dbReference>
<dbReference type="InParanoid" id="A0A6P8HHL1"/>
<comment type="subcellular location">
    <subcellularLocation>
        <location evidence="4 5">Nucleus</location>
    </subcellularLocation>
</comment>
<name>A0A6P8HHL1_ACTTE</name>
<dbReference type="PANTHER" id="PTHR24327">
    <property type="entry name" value="HOMEOBOX PROTEIN"/>
    <property type="match status" value="1"/>
</dbReference>
<keyword evidence="3 4" id="KW-0539">Nucleus</keyword>
<feature type="compositionally biased region" description="Polar residues" evidence="6">
    <location>
        <begin position="155"/>
        <end position="164"/>
    </location>
</feature>
<reference evidence="9" key="1">
    <citation type="submission" date="2025-08" db="UniProtKB">
        <authorList>
            <consortium name="RefSeq"/>
        </authorList>
    </citation>
    <scope>IDENTIFICATION</scope>
    <source>
        <tissue evidence="9">Tentacle</tissue>
    </source>
</reference>
<evidence type="ECO:0000256" key="5">
    <source>
        <dbReference type="RuleBase" id="RU000682"/>
    </source>
</evidence>
<dbReference type="GeneID" id="116292679"/>
<feature type="DNA-binding region" description="Homeobox" evidence="4">
    <location>
        <begin position="75"/>
        <end position="134"/>
    </location>
</feature>
<sequence length="207" mass="23937">MTAFSPVRPRMSFLIDDLLRDTHDADKKAADTPAEVTTGFPRYCFPPVSSSSDEDSSDGKETEQAPGELRTKVMQKKNRPSFAPYQVARLKRVFTHRNYLTKQERKQLAVELNMKDEQVKTWFQNKRTKLKKKMAHDDEQYAQLLYLNDLISGASPQNHHTNQSPVPPHGYHAYQSMQPSLDQSQMISRDYINNPSVPCRFPYIPKY</sequence>
<evidence type="ECO:0000313" key="8">
    <source>
        <dbReference type="Proteomes" id="UP000515163"/>
    </source>
</evidence>
<dbReference type="SUPFAM" id="SSF46689">
    <property type="entry name" value="Homeodomain-like"/>
    <property type="match status" value="1"/>
</dbReference>
<dbReference type="PROSITE" id="PS50071">
    <property type="entry name" value="HOMEOBOX_2"/>
    <property type="match status" value="1"/>
</dbReference>
<dbReference type="PANTHER" id="PTHR24327:SF41">
    <property type="entry name" value="BRAIN-SPECIFIC HOMEOBOX PROTEIN"/>
    <property type="match status" value="1"/>
</dbReference>
<evidence type="ECO:0000313" key="9">
    <source>
        <dbReference type="RefSeq" id="XP_031555894.1"/>
    </source>
</evidence>
<evidence type="ECO:0000256" key="2">
    <source>
        <dbReference type="ARBA" id="ARBA00023155"/>
    </source>
</evidence>
<dbReference type="CDD" id="cd00086">
    <property type="entry name" value="homeodomain"/>
    <property type="match status" value="1"/>
</dbReference>
<dbReference type="PROSITE" id="PS00027">
    <property type="entry name" value="HOMEOBOX_1"/>
    <property type="match status" value="1"/>
</dbReference>
<proteinExistence type="predicted"/>
<dbReference type="AlphaFoldDB" id="A0A6P8HHL1"/>
<dbReference type="GO" id="GO:0000981">
    <property type="term" value="F:DNA-binding transcription factor activity, RNA polymerase II-specific"/>
    <property type="evidence" value="ECO:0007669"/>
    <property type="project" value="InterPro"/>
</dbReference>
<dbReference type="Pfam" id="PF00046">
    <property type="entry name" value="Homeodomain"/>
    <property type="match status" value="1"/>
</dbReference>
<dbReference type="InterPro" id="IPR050460">
    <property type="entry name" value="Distal-less_Homeobox_TF"/>
</dbReference>
<feature type="region of interest" description="Disordered" evidence="6">
    <location>
        <begin position="155"/>
        <end position="175"/>
    </location>
</feature>